<name>A0ABP4GUA1_9ACTN</name>
<protein>
    <recommendedName>
        <fullName evidence="3">IrrE N-terminal-like domain-containing protein</fullName>
    </recommendedName>
</protein>
<reference evidence="2" key="1">
    <citation type="journal article" date="2019" name="Int. J. Syst. Evol. Microbiol.">
        <title>The Global Catalogue of Microorganisms (GCM) 10K type strain sequencing project: providing services to taxonomists for standard genome sequencing and annotation.</title>
        <authorList>
            <consortium name="The Broad Institute Genomics Platform"/>
            <consortium name="The Broad Institute Genome Sequencing Center for Infectious Disease"/>
            <person name="Wu L."/>
            <person name="Ma J."/>
        </authorList>
    </citation>
    <scope>NUCLEOTIDE SEQUENCE [LARGE SCALE GENOMIC DNA]</scope>
    <source>
        <strain evidence="2">JCM 13004</strain>
    </source>
</reference>
<proteinExistence type="predicted"/>
<evidence type="ECO:0000313" key="2">
    <source>
        <dbReference type="Proteomes" id="UP001500037"/>
    </source>
</evidence>
<sequence>MAPHLLSYALTAEIRGIRKALQNGKKHMLNWRKKGQDGGIAASSSALVASLDIPVPFAIEDLCASIAVRRGRPIHIHGMEHTGTPNRAPCGAWISLDHSDHIFVENATSPLHRAHIILHELCHMLLGHSCLPTDEHEPPALDDGRRRALAEVLSVEEWAGFPLNRIISLLGRTGYTHADEKAAEGLAGLIARRIRDVEEATRHPADPLANHLINALIE</sequence>
<gene>
    <name evidence="1" type="ORF">GCM10009665_29570</name>
</gene>
<dbReference type="Proteomes" id="UP001500037">
    <property type="component" value="Unassembled WGS sequence"/>
</dbReference>
<dbReference type="EMBL" id="BAAALF010000042">
    <property type="protein sequence ID" value="GAA1237489.1"/>
    <property type="molecule type" value="Genomic_DNA"/>
</dbReference>
<comment type="caution">
    <text evidence="1">The sequence shown here is derived from an EMBL/GenBank/DDBJ whole genome shotgun (WGS) entry which is preliminary data.</text>
</comment>
<evidence type="ECO:0008006" key="3">
    <source>
        <dbReference type="Google" id="ProtNLM"/>
    </source>
</evidence>
<evidence type="ECO:0000313" key="1">
    <source>
        <dbReference type="EMBL" id="GAA1237489.1"/>
    </source>
</evidence>
<keyword evidence="2" id="KW-1185">Reference proteome</keyword>
<organism evidence="1 2">
    <name type="scientific">Kitasatospora nipponensis</name>
    <dbReference type="NCBI Taxonomy" id="258049"/>
    <lineage>
        <taxon>Bacteria</taxon>
        <taxon>Bacillati</taxon>
        <taxon>Actinomycetota</taxon>
        <taxon>Actinomycetes</taxon>
        <taxon>Kitasatosporales</taxon>
        <taxon>Streptomycetaceae</taxon>
        <taxon>Kitasatospora</taxon>
    </lineage>
</organism>
<accession>A0ABP4GUA1</accession>